<reference evidence="9 10" key="1">
    <citation type="submission" date="2015-05" db="EMBL/GenBank/DDBJ databases">
        <title>Distinctive expansion of gene families associated with plant cell wall degradation and secondary metabolism in the genomes of grapevine trunk pathogens.</title>
        <authorList>
            <person name="Lawrence D.P."/>
            <person name="Travadon R."/>
            <person name="Rolshausen P.E."/>
            <person name="Baumgartner K."/>
        </authorList>
    </citation>
    <scope>NUCLEOTIDE SEQUENCE [LARGE SCALE GENOMIC DNA]</scope>
    <source>
        <strain evidence="9">DA912</strain>
    </source>
</reference>
<keyword evidence="9" id="KW-0687">Ribonucleoprotein</keyword>
<dbReference type="PANTHER" id="PTHR33048">
    <property type="entry name" value="PTH11-LIKE INTEGRAL MEMBRANE PROTEIN (AFU_ORTHOLOGUE AFUA_5G11245)"/>
    <property type="match status" value="1"/>
</dbReference>
<dbReference type="InterPro" id="IPR052337">
    <property type="entry name" value="SAT4-like"/>
</dbReference>
<comment type="similarity">
    <text evidence="5">Belongs to the SAT4 family.</text>
</comment>
<dbReference type="EMBL" id="LCUC01000107">
    <property type="protein sequence ID" value="KKY36779.1"/>
    <property type="molecule type" value="Genomic_DNA"/>
</dbReference>
<evidence type="ECO:0000256" key="7">
    <source>
        <dbReference type="SAM" id="SignalP"/>
    </source>
</evidence>
<dbReference type="Pfam" id="PF20684">
    <property type="entry name" value="Fung_rhodopsin"/>
    <property type="match status" value="1"/>
</dbReference>
<keyword evidence="10" id="KW-1185">Reference proteome</keyword>
<comment type="subcellular location">
    <subcellularLocation>
        <location evidence="1">Membrane</location>
        <topology evidence="1">Multi-pass membrane protein</topology>
    </subcellularLocation>
</comment>
<evidence type="ECO:0000313" key="10">
    <source>
        <dbReference type="Proteomes" id="UP000034680"/>
    </source>
</evidence>
<evidence type="ECO:0000256" key="6">
    <source>
        <dbReference type="SAM" id="Phobius"/>
    </source>
</evidence>
<proteinExistence type="inferred from homology"/>
<evidence type="ECO:0000256" key="2">
    <source>
        <dbReference type="ARBA" id="ARBA00022692"/>
    </source>
</evidence>
<dbReference type="GO" id="GO:0016020">
    <property type="term" value="C:membrane"/>
    <property type="evidence" value="ECO:0007669"/>
    <property type="project" value="UniProtKB-SubCell"/>
</dbReference>
<keyword evidence="7" id="KW-0732">Signal</keyword>
<feature type="chain" id="PRO_5002544202" evidence="7">
    <location>
        <begin position="28"/>
        <end position="262"/>
    </location>
</feature>
<dbReference type="Proteomes" id="UP000034680">
    <property type="component" value="Unassembled WGS sequence"/>
</dbReference>
<evidence type="ECO:0000256" key="1">
    <source>
        <dbReference type="ARBA" id="ARBA00004141"/>
    </source>
</evidence>
<feature type="signal peptide" evidence="7">
    <location>
        <begin position="1"/>
        <end position="27"/>
    </location>
</feature>
<evidence type="ECO:0000259" key="8">
    <source>
        <dbReference type="Pfam" id="PF20684"/>
    </source>
</evidence>
<dbReference type="InterPro" id="IPR049326">
    <property type="entry name" value="Rhodopsin_dom_fungi"/>
</dbReference>
<feature type="transmembrane region" description="Helical" evidence="6">
    <location>
        <begin position="77"/>
        <end position="97"/>
    </location>
</feature>
<keyword evidence="9" id="KW-0689">Ribosomal protein</keyword>
<dbReference type="STRING" id="1214573.A0A0G2FS31"/>
<gene>
    <name evidence="9" type="ORF">UCDDA912_g03217</name>
</gene>
<dbReference type="GO" id="GO:0005840">
    <property type="term" value="C:ribosome"/>
    <property type="evidence" value="ECO:0007669"/>
    <property type="project" value="UniProtKB-KW"/>
</dbReference>
<evidence type="ECO:0000256" key="5">
    <source>
        <dbReference type="ARBA" id="ARBA00038359"/>
    </source>
</evidence>
<evidence type="ECO:0000256" key="4">
    <source>
        <dbReference type="ARBA" id="ARBA00023136"/>
    </source>
</evidence>
<keyword evidence="2 6" id="KW-0812">Transmembrane</keyword>
<evidence type="ECO:0000256" key="3">
    <source>
        <dbReference type="ARBA" id="ARBA00022989"/>
    </source>
</evidence>
<sequence length="262" mass="28753">MILIGLQWVWGIACIILLNMQCRPHEAIWKFYLESTCYSLPSVMLTSASVQVFTDISMVLLPQRVIWSLQMSWRRKVGISVVFGVGLLACIAAVVRLKTTVDFAKTEDQMYYIGPLLFWACAEMTCGFFILCVPCLPKIVSESSCCRRVKRALGISTGKLSTSGQKSSNFDSKFGGSYGSRKKSRSADMLNTTTGASAYYQMDDDAVGLDTLKTSESTENLRKSVHGGGGVHVTKTVVVTNLPYAHSDNDSNGETGLERPRG</sequence>
<dbReference type="PANTHER" id="PTHR33048:SF47">
    <property type="entry name" value="INTEGRAL MEMBRANE PROTEIN-RELATED"/>
    <property type="match status" value="1"/>
</dbReference>
<reference evidence="9 10" key="2">
    <citation type="submission" date="2015-05" db="EMBL/GenBank/DDBJ databases">
        <authorList>
            <person name="Morales-Cruz A."/>
            <person name="Amrine K.C."/>
            <person name="Cantu D."/>
        </authorList>
    </citation>
    <scope>NUCLEOTIDE SEQUENCE [LARGE SCALE GENOMIC DNA]</scope>
    <source>
        <strain evidence="9">DA912</strain>
    </source>
</reference>
<comment type="caution">
    <text evidence="9">The sequence shown here is derived from an EMBL/GenBank/DDBJ whole genome shotgun (WGS) entry which is preliminary data.</text>
</comment>
<accession>A0A0G2FS31</accession>
<dbReference type="AlphaFoldDB" id="A0A0G2FS31"/>
<keyword evidence="4 6" id="KW-0472">Membrane</keyword>
<dbReference type="OrthoDB" id="4682787at2759"/>
<protein>
    <submittedName>
        <fullName evidence="9">Putative 60s ribosomal protein l36</fullName>
    </submittedName>
</protein>
<evidence type="ECO:0000313" key="9">
    <source>
        <dbReference type="EMBL" id="KKY36779.1"/>
    </source>
</evidence>
<feature type="transmembrane region" description="Helical" evidence="6">
    <location>
        <begin position="117"/>
        <end position="140"/>
    </location>
</feature>
<keyword evidence="3 6" id="KW-1133">Transmembrane helix</keyword>
<organism evidence="9 10">
    <name type="scientific">Diaporthe ampelina</name>
    <dbReference type="NCBI Taxonomy" id="1214573"/>
    <lineage>
        <taxon>Eukaryota</taxon>
        <taxon>Fungi</taxon>
        <taxon>Dikarya</taxon>
        <taxon>Ascomycota</taxon>
        <taxon>Pezizomycotina</taxon>
        <taxon>Sordariomycetes</taxon>
        <taxon>Sordariomycetidae</taxon>
        <taxon>Diaporthales</taxon>
        <taxon>Diaporthaceae</taxon>
        <taxon>Diaporthe</taxon>
    </lineage>
</organism>
<name>A0A0G2FS31_9PEZI</name>
<feature type="domain" description="Rhodopsin" evidence="8">
    <location>
        <begin position="2"/>
        <end position="140"/>
    </location>
</feature>